<dbReference type="EnsemblMetazoa" id="Aqu2.1.31406_001">
    <property type="protein sequence ID" value="Aqu2.1.31406_001"/>
    <property type="gene ID" value="Aqu2.1.31406"/>
</dbReference>
<name>A0A1X7UUR1_AMPQE</name>
<dbReference type="SUPFAM" id="SSF55620">
    <property type="entry name" value="Tetrahydrobiopterin biosynthesis enzymes-like"/>
    <property type="match status" value="1"/>
</dbReference>
<evidence type="ECO:0000313" key="1">
    <source>
        <dbReference type="EnsemblMetazoa" id="Aqu2.1.31406_001"/>
    </source>
</evidence>
<accession>A0A1X7UUR1</accession>
<evidence type="ECO:0008006" key="2">
    <source>
        <dbReference type="Google" id="ProtNLM"/>
    </source>
</evidence>
<dbReference type="AlphaFoldDB" id="A0A1X7UUR1"/>
<dbReference type="Gene3D" id="3.30.479.10">
    <property type="entry name" value="6-pyruvoyl tetrahydropterin synthase/QueD"/>
    <property type="match status" value="1"/>
</dbReference>
<dbReference type="OrthoDB" id="14045at2759"/>
<organism evidence="1">
    <name type="scientific">Amphimedon queenslandica</name>
    <name type="common">Sponge</name>
    <dbReference type="NCBI Taxonomy" id="400682"/>
    <lineage>
        <taxon>Eukaryota</taxon>
        <taxon>Metazoa</taxon>
        <taxon>Porifera</taxon>
        <taxon>Demospongiae</taxon>
        <taxon>Heteroscleromorpha</taxon>
        <taxon>Haplosclerida</taxon>
        <taxon>Niphatidae</taxon>
        <taxon>Amphimedon</taxon>
    </lineage>
</organism>
<dbReference type="InParanoid" id="A0A1X7UUR1"/>
<dbReference type="eggNOG" id="KOG4105">
    <property type="taxonomic scope" value="Eukaryota"/>
</dbReference>
<sequence>MNKPHKFPVAYLSRSLSVSAAHRLCSPHLTEEENISLYGKCYNPNGHGHNYTG</sequence>
<proteinExistence type="predicted"/>
<dbReference type="InterPro" id="IPR038418">
    <property type="entry name" value="6-PTP_synth/QueD_sf"/>
</dbReference>
<protein>
    <recommendedName>
        <fullName evidence="2">6-pyruvoyltetrahydropterin synthase</fullName>
    </recommendedName>
</protein>
<dbReference type="OMA" id="HKFPVAY"/>
<dbReference type="STRING" id="400682.A0A1X7UUR1"/>
<reference evidence="1" key="1">
    <citation type="submission" date="2017-05" db="UniProtKB">
        <authorList>
            <consortium name="EnsemblMetazoa"/>
        </authorList>
    </citation>
    <scope>IDENTIFICATION</scope>
</reference>